<dbReference type="PANTHER" id="PTHR43022:SF1">
    <property type="entry name" value="PROTEIN SMF"/>
    <property type="match status" value="1"/>
</dbReference>
<feature type="domain" description="Smf/DprA SLOG" evidence="2">
    <location>
        <begin position="48"/>
        <end position="247"/>
    </location>
</feature>
<name>N9VD40_9BACT</name>
<comment type="similarity">
    <text evidence="1">Belongs to the DprA/Smf family.</text>
</comment>
<dbReference type="STRING" id="1188233.MAU_0380"/>
<dbReference type="eggNOG" id="COG0758">
    <property type="taxonomic scope" value="Bacteria"/>
</dbReference>
<evidence type="ECO:0000256" key="1">
    <source>
        <dbReference type="ARBA" id="ARBA00006525"/>
    </source>
</evidence>
<sequence>MNEILLYFSLKYKGEWKEIYQAILKKEMIDENDFNLRMQDFKKHQIEYITILDDLYPKQLMHTTQPPFVLYYKGNISILNKTNKCIYLTGAYETQSINNYVSKLKSKKENVTFLNLIWPGLEQSILNTLFRNNFKTIILLPCGIDWAIKNLNLGKFENPNCLFLSEFPNDIHPTKNSFISRNRISAGLCSSLVLLSSIDQRYNSLINEFLDQGKNIQCLLFNDHDKKDGNVDLINQGAELITETSEIF</sequence>
<dbReference type="InterPro" id="IPR003488">
    <property type="entry name" value="DprA"/>
</dbReference>
<dbReference type="GO" id="GO:0009294">
    <property type="term" value="P:DNA-mediated transformation"/>
    <property type="evidence" value="ECO:0007669"/>
    <property type="project" value="InterPro"/>
</dbReference>
<keyword evidence="4" id="KW-1185">Reference proteome</keyword>
<evidence type="ECO:0000313" key="3">
    <source>
        <dbReference type="EMBL" id="ENY69326.1"/>
    </source>
</evidence>
<dbReference type="Proteomes" id="UP000013131">
    <property type="component" value="Unassembled WGS sequence"/>
</dbReference>
<evidence type="ECO:0000259" key="2">
    <source>
        <dbReference type="Pfam" id="PF02481"/>
    </source>
</evidence>
<dbReference type="RefSeq" id="WP_004423083.1">
    <property type="nucleotide sequence ID" value="NZ_AORI01000001.1"/>
</dbReference>
<comment type="caution">
    <text evidence="3">The sequence shown here is derived from an EMBL/GenBank/DDBJ whole genome shotgun (WGS) entry which is preliminary data.</text>
</comment>
<proteinExistence type="inferred from homology"/>
<reference evidence="3 4" key="1">
    <citation type="journal article" date="2013" name="Genome Announc.">
        <title>Draft Genome Sequences of Mycoplasma auris and Mycoplasma yeatsii, Two Species of the Ear Canal of Caprinae.</title>
        <authorList>
            <person name="Dordet-Frisoni E."/>
            <person name="Baranowski E."/>
            <person name="Barre A."/>
            <person name="Blanchard A."/>
            <person name="Breton M."/>
            <person name="Couture C."/>
            <person name="Dupuy V."/>
            <person name="Gaurivaud P."/>
            <person name="Jacob D."/>
            <person name="Lemaitre C."/>
            <person name="Manso-Silvan L."/>
            <person name="Nikolski M."/>
            <person name="Nouvel L.X."/>
            <person name="Poumarat F."/>
            <person name="Sirand-Pugnet P."/>
            <person name="Thebault P."/>
            <person name="Theil S."/>
            <person name="Thiaucourt F."/>
            <person name="Citti C."/>
            <person name="Tardy F."/>
        </authorList>
    </citation>
    <scope>NUCLEOTIDE SEQUENCE [LARGE SCALE GENOMIC DNA]</scope>
    <source>
        <strain evidence="3 4">15026</strain>
    </source>
</reference>
<protein>
    <submittedName>
        <fullName evidence="3">DNA processing protein (Smf)</fullName>
    </submittedName>
</protein>
<evidence type="ECO:0000313" key="4">
    <source>
        <dbReference type="Proteomes" id="UP000013131"/>
    </source>
</evidence>
<dbReference type="EMBL" id="AORI01000001">
    <property type="protein sequence ID" value="ENY69326.1"/>
    <property type="molecule type" value="Genomic_DNA"/>
</dbReference>
<dbReference type="Gene3D" id="3.40.50.450">
    <property type="match status" value="1"/>
</dbReference>
<dbReference type="InterPro" id="IPR057666">
    <property type="entry name" value="DrpA_SLOG"/>
</dbReference>
<dbReference type="AlphaFoldDB" id="N9VD40"/>
<dbReference type="Pfam" id="PF02481">
    <property type="entry name" value="DNA_processg_A"/>
    <property type="match status" value="1"/>
</dbReference>
<dbReference type="PANTHER" id="PTHR43022">
    <property type="entry name" value="PROTEIN SMF"/>
    <property type="match status" value="1"/>
</dbReference>
<accession>N9VD40</accession>
<gene>
    <name evidence="3" type="ORF">MAU_0380</name>
</gene>
<dbReference type="OrthoDB" id="9785707at2"/>
<organism evidence="3 4">
    <name type="scientific">Metamycoplasma auris 15026</name>
    <dbReference type="NCBI Taxonomy" id="1188233"/>
    <lineage>
        <taxon>Bacteria</taxon>
        <taxon>Bacillati</taxon>
        <taxon>Mycoplasmatota</taxon>
        <taxon>Mycoplasmoidales</taxon>
        <taxon>Metamycoplasmataceae</taxon>
        <taxon>Metamycoplasma</taxon>
    </lineage>
</organism>
<dbReference type="PATRIC" id="fig|1188233.3.peg.38"/>